<dbReference type="InterPro" id="IPR003737">
    <property type="entry name" value="GlcNAc_PI_deacetylase-related"/>
</dbReference>
<dbReference type="InterPro" id="IPR024078">
    <property type="entry name" value="LmbE-like_dom_sf"/>
</dbReference>
<accession>A0A7C1JR88</accession>
<organism evidence="1">
    <name type="scientific">Caldilinea aerophila</name>
    <dbReference type="NCBI Taxonomy" id="133453"/>
    <lineage>
        <taxon>Bacteria</taxon>
        <taxon>Bacillati</taxon>
        <taxon>Chloroflexota</taxon>
        <taxon>Caldilineae</taxon>
        <taxon>Caldilineales</taxon>
        <taxon>Caldilineaceae</taxon>
        <taxon>Caldilinea</taxon>
    </lineage>
</organism>
<dbReference type="PANTHER" id="PTHR12993">
    <property type="entry name" value="N-ACETYLGLUCOSAMINYL-PHOSPHATIDYLINOSITOL DE-N-ACETYLASE-RELATED"/>
    <property type="match status" value="1"/>
</dbReference>
<sequence length="241" mass="26819">MFIFAHPDDIEFGVAGTAARWAQGGAEVAYVLLTSGDVGIADLTLTRAEAAAIREREQLAAAERIGVKEVIFLREPDGMLVNTLELRRKLVREIRRFRPEVVVCGDPTAWFVNSTYVNHPDHRAAASAAIEAVFPAAGQPHIFEELAEEGFQAHKVRKLYIEAWNGGDTWVDITDTIDLKIAALRCHVSQMRDWDPEPMLRQWAAEAAKGKEMAYAETFRVITLVDDQPPAKLVEGMEHPS</sequence>
<gene>
    <name evidence="1" type="ORF">ENQ20_02715</name>
</gene>
<dbReference type="SUPFAM" id="SSF102588">
    <property type="entry name" value="LmbE-like"/>
    <property type="match status" value="1"/>
</dbReference>
<dbReference type="GO" id="GO:0016811">
    <property type="term" value="F:hydrolase activity, acting on carbon-nitrogen (but not peptide) bonds, in linear amides"/>
    <property type="evidence" value="ECO:0007669"/>
    <property type="project" value="TreeGrafter"/>
</dbReference>
<protein>
    <submittedName>
        <fullName evidence="1">PIG-L family deacetylase</fullName>
    </submittedName>
</protein>
<reference evidence="1" key="1">
    <citation type="journal article" date="2020" name="mSystems">
        <title>Genome- and Community-Level Interaction Insights into Carbon Utilization and Element Cycling Functions of Hydrothermarchaeota in Hydrothermal Sediment.</title>
        <authorList>
            <person name="Zhou Z."/>
            <person name="Liu Y."/>
            <person name="Xu W."/>
            <person name="Pan J."/>
            <person name="Luo Z.H."/>
            <person name="Li M."/>
        </authorList>
    </citation>
    <scope>NUCLEOTIDE SEQUENCE [LARGE SCALE GENOMIC DNA]</scope>
    <source>
        <strain evidence="1">SpSt-289</strain>
    </source>
</reference>
<dbReference type="Gene3D" id="3.40.50.10320">
    <property type="entry name" value="LmbE-like"/>
    <property type="match status" value="1"/>
</dbReference>
<comment type="caution">
    <text evidence="1">The sequence shown here is derived from an EMBL/GenBank/DDBJ whole genome shotgun (WGS) entry which is preliminary data.</text>
</comment>
<dbReference type="PANTHER" id="PTHR12993:SF28">
    <property type="entry name" value="LMBE FAMILY PROTEIN"/>
    <property type="match status" value="1"/>
</dbReference>
<dbReference type="Pfam" id="PF02585">
    <property type="entry name" value="PIG-L"/>
    <property type="match status" value="1"/>
</dbReference>
<dbReference type="AlphaFoldDB" id="A0A7C1JR88"/>
<dbReference type="EMBL" id="DSMG01000037">
    <property type="protein sequence ID" value="HDX30387.1"/>
    <property type="molecule type" value="Genomic_DNA"/>
</dbReference>
<evidence type="ECO:0000313" key="1">
    <source>
        <dbReference type="EMBL" id="HDX30387.1"/>
    </source>
</evidence>
<proteinExistence type="predicted"/>
<name>A0A7C1JR88_9CHLR</name>